<organism evidence="7 8">
    <name type="scientific">Pandoraea norimbergensis</name>
    <dbReference type="NCBI Taxonomy" id="93219"/>
    <lineage>
        <taxon>Bacteria</taxon>
        <taxon>Pseudomonadati</taxon>
        <taxon>Pseudomonadota</taxon>
        <taxon>Betaproteobacteria</taxon>
        <taxon>Burkholderiales</taxon>
        <taxon>Burkholderiaceae</taxon>
        <taxon>Pandoraea</taxon>
    </lineage>
</organism>
<evidence type="ECO:0000313" key="8">
    <source>
        <dbReference type="Proteomes" id="UP000060277"/>
    </source>
</evidence>
<evidence type="ECO:0000256" key="4">
    <source>
        <dbReference type="ARBA" id="ARBA00023027"/>
    </source>
</evidence>
<dbReference type="EMBL" id="CP013480">
    <property type="protein sequence ID" value="ALS61150.1"/>
    <property type="molecule type" value="Genomic_DNA"/>
</dbReference>
<evidence type="ECO:0000313" key="7">
    <source>
        <dbReference type="EMBL" id="ALS61150.1"/>
    </source>
</evidence>
<dbReference type="SUPFAM" id="SSF56796">
    <property type="entry name" value="Dehydroquinate synthase-like"/>
    <property type="match status" value="1"/>
</dbReference>
<dbReference type="InterPro" id="IPR056798">
    <property type="entry name" value="ADH_Fe_C"/>
</dbReference>
<dbReference type="PANTHER" id="PTHR11496">
    <property type="entry name" value="ALCOHOL DEHYDROGENASE"/>
    <property type="match status" value="1"/>
</dbReference>
<gene>
    <name evidence="7" type="ORF">AT302_16590</name>
</gene>
<dbReference type="Pfam" id="PF00465">
    <property type="entry name" value="Fe-ADH"/>
    <property type="match status" value="1"/>
</dbReference>
<dbReference type="Proteomes" id="UP000060277">
    <property type="component" value="Chromosome"/>
</dbReference>
<dbReference type="Pfam" id="PF25137">
    <property type="entry name" value="ADH_Fe_C"/>
    <property type="match status" value="1"/>
</dbReference>
<evidence type="ECO:0000256" key="3">
    <source>
        <dbReference type="ARBA" id="ARBA00023002"/>
    </source>
</evidence>
<dbReference type="RefSeq" id="WP_058378063.1">
    <property type="nucleotide sequence ID" value="NZ_CP013480.3"/>
</dbReference>
<evidence type="ECO:0000256" key="1">
    <source>
        <dbReference type="ARBA" id="ARBA00001962"/>
    </source>
</evidence>
<feature type="domain" description="Fe-containing alcohol dehydrogenase-like C-terminal" evidence="6">
    <location>
        <begin position="189"/>
        <end position="398"/>
    </location>
</feature>
<dbReference type="InterPro" id="IPR001670">
    <property type="entry name" value="ADH_Fe/GldA"/>
</dbReference>
<name>A0ABN4JLG6_9BURK</name>
<proteinExistence type="inferred from homology"/>
<evidence type="ECO:0000259" key="5">
    <source>
        <dbReference type="Pfam" id="PF00465"/>
    </source>
</evidence>
<dbReference type="Gene3D" id="3.40.50.1970">
    <property type="match status" value="1"/>
</dbReference>
<dbReference type="CDD" id="cd08191">
    <property type="entry name" value="Fe-ADH-like"/>
    <property type="match status" value="1"/>
</dbReference>
<evidence type="ECO:0000256" key="2">
    <source>
        <dbReference type="ARBA" id="ARBA00007358"/>
    </source>
</evidence>
<feature type="domain" description="Alcohol dehydrogenase iron-type/glycerol dehydrogenase GldA" evidence="5">
    <location>
        <begin position="11"/>
        <end position="178"/>
    </location>
</feature>
<comment type="similarity">
    <text evidence="2">Belongs to the iron-containing alcohol dehydrogenase family.</text>
</comment>
<dbReference type="PANTHER" id="PTHR11496:SF102">
    <property type="entry name" value="ALCOHOL DEHYDROGENASE 4"/>
    <property type="match status" value="1"/>
</dbReference>
<reference evidence="8" key="1">
    <citation type="submission" date="2015-12" db="EMBL/GenBank/DDBJ databases">
        <title>Complete genome sequence of Pandoraea norimbergensis DSM 11628.</title>
        <authorList>
            <person name="Ee R."/>
            <person name="Lim Y.-L."/>
            <person name="Yong D."/>
            <person name="Yin W.-F."/>
            <person name="Chan K.-G."/>
        </authorList>
    </citation>
    <scope>NUCLEOTIDE SEQUENCE [LARGE SCALE GENOMIC DNA]</scope>
    <source>
        <strain evidence="8">DSM 11628</strain>
    </source>
</reference>
<dbReference type="InterPro" id="IPR018211">
    <property type="entry name" value="ADH_Fe_CS"/>
</dbReference>
<dbReference type="InterPro" id="IPR039697">
    <property type="entry name" value="Alcohol_dehydrogenase_Fe"/>
</dbReference>
<accession>A0ABN4JLG6</accession>
<keyword evidence="3" id="KW-0560">Oxidoreductase</keyword>
<keyword evidence="8" id="KW-1185">Reference proteome</keyword>
<keyword evidence="4" id="KW-0520">NAD</keyword>
<evidence type="ECO:0000259" key="6">
    <source>
        <dbReference type="Pfam" id="PF25137"/>
    </source>
</evidence>
<comment type="cofactor">
    <cofactor evidence="1">
        <name>Fe cation</name>
        <dbReference type="ChEBI" id="CHEBI:24875"/>
    </cofactor>
</comment>
<protein>
    <submittedName>
        <fullName evidence="7">Alcohol dehydrogenase</fullName>
    </submittedName>
</protein>
<sequence>MNPLFGTMRAPANVIFGEGQRFGLGTVTAQIGRRALICTDERLGASKELQEMLGSLHEAGVETKVSTHTLPELPSASIEQCLAFASAFDPDVVIGIGGGSCMDMAKLVSLLLAHGGPASKFYGELKVPGPILPVIAIPTTAGTGSEVTPVAVMADESRDLKVGISSPYLIPHIAICDPELTLTCPPGLTAISGADALTHAIEAFTAVQHPRTPALPHERVFVGKNLLSDQFALAAICAISEFLPRAVRDGSDREARSMVMYGSLCAGLAFGAAGTAAAHAIQYPIGALTHTAHGLGVAALMPYVMAYNAPSCADSLAEIAKAMGAQGTDVQALADESIVRVRALLAEIGIPSTLAGLGLKAIDLPWVSEQSMLSARLVNNNPRPLQAADMAEILEDAFRGRLRDTQPSNA</sequence>
<dbReference type="PROSITE" id="PS00913">
    <property type="entry name" value="ADH_IRON_1"/>
    <property type="match status" value="1"/>
</dbReference>
<dbReference type="Gene3D" id="1.20.1090.10">
    <property type="entry name" value="Dehydroquinate synthase-like - alpha domain"/>
    <property type="match status" value="1"/>
</dbReference>